<dbReference type="EC" id="1.8.1.2" evidence="1"/>
<evidence type="ECO:0000256" key="1">
    <source>
        <dbReference type="ARBA" id="ARBA00012604"/>
    </source>
</evidence>
<dbReference type="AlphaFoldDB" id="A0A8J2TVJ7"/>
<evidence type="ECO:0000256" key="8">
    <source>
        <dbReference type="ARBA" id="ARBA00022982"/>
    </source>
</evidence>
<evidence type="ECO:0000256" key="6">
    <source>
        <dbReference type="ARBA" id="ARBA00022827"/>
    </source>
</evidence>
<dbReference type="NCBIfam" id="NF004859">
    <property type="entry name" value="PRK06214.1"/>
    <property type="match status" value="1"/>
</dbReference>
<dbReference type="PRINTS" id="PR00369">
    <property type="entry name" value="FLAVODOXIN"/>
</dbReference>
<dbReference type="PRINTS" id="PR00371">
    <property type="entry name" value="FPNCR"/>
</dbReference>
<dbReference type="InterPro" id="IPR029039">
    <property type="entry name" value="Flavoprotein-like_sf"/>
</dbReference>
<sequence length="580" mass="63482">MSVIHPETLPQDVPFTESQRVWLAGYLAGLALAAEDDNTPTPQMTVQVLYGSQTGNAETLAEEFASALGESGVGAQVRSLDQITPDELPGMGHVIVICSTYGEGEMPDNAELFWDALAAEGVPRLEGLKFGVIALGDSSYDDFCQAGKVLDTRFEQLGATRLLPRVDCDVDYEAEAAEFTARAVELLAAEVPEGASGAPVPQQTAPKKKRSKWNRKNPYRATLAHNRVLSGPGSSKEIRHIEIALGDSGIEYAAGDALAVLPQNDPALVAEFIDAAGLDPEMVVDGEPLPEVLRTSYEIRTPAKELLARLADSEPHGELDSLLDSGDRVALDNWLWGKDTVDLLRAHPRAELSPDELLGMLKPLAHRAYSISSSPLSSPDRIHLTIAAVRHRSESREYGGVASTMLADRVGESDEVGIFLQPNAAFRVPEDDDLPMIMVGPGTGIAPFRAFLAEREGRGAKGRNWLFFGDQHRSCDFIYEDELTAWSQAGVLHRLDLAFSRDQVQKVYVQDRMRENGRDLYAWLEEGGHFYVCGDATRMAKDVEQALIDVVQVHGGKTADQAVEYVNELKRAKRYVRDVY</sequence>
<feature type="binding site" evidence="12">
    <location>
        <begin position="506"/>
        <end position="510"/>
    </location>
    <ligand>
        <name>NADP(+)</name>
        <dbReference type="ChEBI" id="CHEBI:58349"/>
    </ligand>
</feature>
<comment type="caution">
    <text evidence="16">The sequence shown here is derived from an EMBL/GenBank/DDBJ whole genome shotgun (WGS) entry which is preliminary data.</text>
</comment>
<dbReference type="GO" id="GO:0019344">
    <property type="term" value="P:cysteine biosynthetic process"/>
    <property type="evidence" value="ECO:0007669"/>
    <property type="project" value="UniProtKB-KW"/>
</dbReference>
<dbReference type="PANTHER" id="PTHR19384:SF128">
    <property type="entry name" value="NADPH OXIDOREDUCTASE A"/>
    <property type="match status" value="1"/>
</dbReference>
<dbReference type="Gene3D" id="2.40.30.10">
    <property type="entry name" value="Translation factors"/>
    <property type="match status" value="1"/>
</dbReference>
<dbReference type="InterPro" id="IPR001433">
    <property type="entry name" value="OxRdtase_FAD/NAD-bd"/>
</dbReference>
<feature type="binding site" evidence="12">
    <location>
        <begin position="400"/>
        <end position="403"/>
    </location>
    <ligand>
        <name>FAD</name>
        <dbReference type="ChEBI" id="CHEBI:57692"/>
    </ligand>
</feature>
<evidence type="ECO:0000256" key="4">
    <source>
        <dbReference type="ARBA" id="ARBA00022630"/>
    </source>
</evidence>
<comment type="cofactor">
    <cofactor evidence="12">
        <name>FMN</name>
        <dbReference type="ChEBI" id="CHEBI:58210"/>
    </cofactor>
    <text evidence="12">Binds 1 FMN per subunit.</text>
</comment>
<dbReference type="GO" id="GO:0050660">
    <property type="term" value="F:flavin adenine dinucleotide binding"/>
    <property type="evidence" value="ECO:0007669"/>
    <property type="project" value="InterPro"/>
</dbReference>
<evidence type="ECO:0000256" key="5">
    <source>
        <dbReference type="ARBA" id="ARBA00022643"/>
    </source>
</evidence>
<feature type="binding site" evidence="12">
    <location>
        <begin position="367"/>
        <end position="370"/>
    </location>
    <ligand>
        <name>FAD</name>
        <dbReference type="ChEBI" id="CHEBI:57692"/>
    </ligand>
</feature>
<keyword evidence="5 12" id="KW-0288">FMN</keyword>
<feature type="domain" description="FAD-binding FR-type" evidence="15">
    <location>
        <begin position="216"/>
        <end position="429"/>
    </location>
</feature>
<dbReference type="CDD" id="cd06199">
    <property type="entry name" value="SiR"/>
    <property type="match status" value="1"/>
</dbReference>
<evidence type="ECO:0000256" key="9">
    <source>
        <dbReference type="ARBA" id="ARBA00023002"/>
    </source>
</evidence>
<feature type="binding site" evidence="12">
    <location>
        <begin position="385"/>
        <end position="387"/>
    </location>
    <ligand>
        <name>FAD</name>
        <dbReference type="ChEBI" id="CHEBI:57692"/>
    </ligand>
</feature>
<dbReference type="InterPro" id="IPR017938">
    <property type="entry name" value="Riboflavin_synthase-like_b-brl"/>
</dbReference>
<evidence type="ECO:0000256" key="12">
    <source>
        <dbReference type="PIRSR" id="PIRSR000207-1"/>
    </source>
</evidence>
<dbReference type="GO" id="GO:0004783">
    <property type="term" value="F:sulfite reductase (NADPH) activity"/>
    <property type="evidence" value="ECO:0007669"/>
    <property type="project" value="UniProtKB-EC"/>
</dbReference>
<gene>
    <name evidence="16" type="ORF">GCM10011333_04120</name>
</gene>
<dbReference type="InterPro" id="IPR023173">
    <property type="entry name" value="NADPH_Cyt_P450_Rdtase_alpha"/>
</dbReference>
<dbReference type="RefSeq" id="WP_188549271.1">
    <property type="nucleotide sequence ID" value="NZ_BMFY01000002.1"/>
</dbReference>
<reference evidence="16" key="2">
    <citation type="submission" date="2020-09" db="EMBL/GenBank/DDBJ databases">
        <authorList>
            <person name="Sun Q."/>
            <person name="Zhou Y."/>
        </authorList>
    </citation>
    <scope>NUCLEOTIDE SEQUENCE</scope>
    <source>
        <strain evidence="16">CGMCC 1.12785</strain>
    </source>
</reference>
<feature type="binding site" evidence="12">
    <location>
        <position position="542"/>
    </location>
    <ligand>
        <name>NADP(+)</name>
        <dbReference type="ChEBI" id="CHEBI:58349"/>
    </ligand>
</feature>
<evidence type="ECO:0000256" key="2">
    <source>
        <dbReference type="ARBA" id="ARBA00022448"/>
    </source>
</evidence>
<comment type="cofactor">
    <cofactor evidence="12">
        <name>FAD</name>
        <dbReference type="ChEBI" id="CHEBI:57692"/>
    </cofactor>
    <text evidence="12">Binds 1 FAD per subunit.</text>
</comment>
<feature type="domain" description="Flavodoxin-like" evidence="14">
    <location>
        <begin position="46"/>
        <end position="187"/>
    </location>
</feature>
<dbReference type="EMBL" id="BMFY01000002">
    <property type="protein sequence ID" value="GGA04723.1"/>
    <property type="molecule type" value="Genomic_DNA"/>
</dbReference>
<accession>A0A8J2TVJ7</accession>
<evidence type="ECO:0000256" key="10">
    <source>
        <dbReference type="ARBA" id="ARBA00023192"/>
    </source>
</evidence>
<evidence type="ECO:0000256" key="11">
    <source>
        <dbReference type="ARBA" id="ARBA00052219"/>
    </source>
</evidence>
<feature type="binding site" evidence="12">
    <location>
        <begin position="52"/>
        <end position="57"/>
    </location>
    <ligand>
        <name>FMN</name>
        <dbReference type="ChEBI" id="CHEBI:58210"/>
    </ligand>
</feature>
<feature type="binding site" evidence="12">
    <location>
        <begin position="135"/>
        <end position="144"/>
    </location>
    <ligand>
        <name>FMN</name>
        <dbReference type="ChEBI" id="CHEBI:58210"/>
    </ligand>
</feature>
<evidence type="ECO:0000259" key="15">
    <source>
        <dbReference type="PROSITE" id="PS51384"/>
    </source>
</evidence>
<dbReference type="InterPro" id="IPR010199">
    <property type="entry name" value="CysJ"/>
</dbReference>
<dbReference type="SUPFAM" id="SSF52218">
    <property type="entry name" value="Flavoproteins"/>
    <property type="match status" value="1"/>
</dbReference>
<keyword evidence="2" id="KW-0813">Transport</keyword>
<dbReference type="InterPro" id="IPR039261">
    <property type="entry name" value="FNR_nucleotide-bd"/>
</dbReference>
<dbReference type="InterPro" id="IPR003097">
    <property type="entry name" value="CysJ-like_FAD-binding"/>
</dbReference>
<organism evidence="16 17">
    <name type="scientific">Sediminivirga luteola</name>
    <dbReference type="NCBI Taxonomy" id="1774748"/>
    <lineage>
        <taxon>Bacteria</taxon>
        <taxon>Bacillati</taxon>
        <taxon>Actinomycetota</taxon>
        <taxon>Actinomycetes</taxon>
        <taxon>Micrococcales</taxon>
        <taxon>Brevibacteriaceae</taxon>
        <taxon>Sediminivirga</taxon>
    </lineage>
</organism>
<keyword evidence="6 12" id="KW-0274">FAD</keyword>
<keyword evidence="7 12" id="KW-0521">NADP</keyword>
<reference evidence="16" key="1">
    <citation type="journal article" date="2014" name="Int. J. Syst. Evol. Microbiol.">
        <title>Complete genome sequence of Corynebacterium casei LMG S-19264T (=DSM 44701T), isolated from a smear-ripened cheese.</title>
        <authorList>
            <consortium name="US DOE Joint Genome Institute (JGI-PGF)"/>
            <person name="Walter F."/>
            <person name="Albersmeier A."/>
            <person name="Kalinowski J."/>
            <person name="Ruckert C."/>
        </authorList>
    </citation>
    <scope>NUCLEOTIDE SEQUENCE</scope>
    <source>
        <strain evidence="16">CGMCC 1.12785</strain>
    </source>
</reference>
<dbReference type="InterPro" id="IPR017927">
    <property type="entry name" value="FAD-bd_FR_type"/>
</dbReference>
<keyword evidence="8" id="KW-0249">Electron transport</keyword>
<dbReference type="InterPro" id="IPR001709">
    <property type="entry name" value="Flavoprot_Pyr_Nucl_cyt_Rdtase"/>
</dbReference>
<dbReference type="Pfam" id="PF00667">
    <property type="entry name" value="FAD_binding_1"/>
    <property type="match status" value="1"/>
</dbReference>
<dbReference type="PANTHER" id="PTHR19384">
    <property type="entry name" value="NITRIC OXIDE SYNTHASE-RELATED"/>
    <property type="match status" value="1"/>
</dbReference>
<keyword evidence="4" id="KW-0285">Flavoprotein</keyword>
<keyword evidence="3" id="KW-0028">Amino-acid biosynthesis</keyword>
<comment type="catalytic activity">
    <reaction evidence="11">
        <text>hydrogen sulfide + 3 NADP(+) + 3 H2O = sulfite + 3 NADPH + 4 H(+)</text>
        <dbReference type="Rhea" id="RHEA:13801"/>
        <dbReference type="ChEBI" id="CHEBI:15377"/>
        <dbReference type="ChEBI" id="CHEBI:15378"/>
        <dbReference type="ChEBI" id="CHEBI:17359"/>
        <dbReference type="ChEBI" id="CHEBI:29919"/>
        <dbReference type="ChEBI" id="CHEBI:57783"/>
        <dbReference type="ChEBI" id="CHEBI:58349"/>
        <dbReference type="EC" id="1.8.1.2"/>
    </reaction>
</comment>
<evidence type="ECO:0000313" key="17">
    <source>
        <dbReference type="Proteomes" id="UP000616114"/>
    </source>
</evidence>
<dbReference type="GO" id="GO:0005829">
    <property type="term" value="C:cytosol"/>
    <property type="evidence" value="ECO:0007669"/>
    <property type="project" value="TreeGrafter"/>
</dbReference>
<evidence type="ECO:0000256" key="7">
    <source>
        <dbReference type="ARBA" id="ARBA00022857"/>
    </source>
</evidence>
<evidence type="ECO:0000256" key="13">
    <source>
        <dbReference type="SAM" id="MobiDB-lite"/>
    </source>
</evidence>
<dbReference type="SUPFAM" id="SSF52343">
    <property type="entry name" value="Ferredoxin reductase-like, C-terminal NADP-linked domain"/>
    <property type="match status" value="1"/>
</dbReference>
<feature type="binding site" evidence="12">
    <location>
        <begin position="500"/>
        <end position="501"/>
    </location>
    <ligand>
        <name>NADP(+)</name>
        <dbReference type="ChEBI" id="CHEBI:58349"/>
    </ligand>
</feature>
<feature type="binding site" evidence="12">
    <location>
        <position position="580"/>
    </location>
    <ligand>
        <name>FAD</name>
        <dbReference type="ChEBI" id="CHEBI:57692"/>
    </ligand>
</feature>
<dbReference type="PROSITE" id="PS51384">
    <property type="entry name" value="FAD_FR"/>
    <property type="match status" value="1"/>
</dbReference>
<dbReference type="InterPro" id="IPR001094">
    <property type="entry name" value="Flavdoxin-like"/>
</dbReference>
<dbReference type="Gene3D" id="3.40.50.80">
    <property type="entry name" value="Nucleotide-binding domain of ferredoxin-NADP reductase (FNR) module"/>
    <property type="match status" value="1"/>
</dbReference>
<dbReference type="FunFam" id="3.40.50.80:FF:000001">
    <property type="entry name" value="NADPH--cytochrome P450 reductase 1"/>
    <property type="match status" value="1"/>
</dbReference>
<dbReference type="SUPFAM" id="SSF63380">
    <property type="entry name" value="Riboflavin synthase domain-like"/>
    <property type="match status" value="1"/>
</dbReference>
<feature type="binding site" evidence="12">
    <location>
        <begin position="99"/>
        <end position="102"/>
    </location>
    <ligand>
        <name>FMN</name>
        <dbReference type="ChEBI" id="CHEBI:58210"/>
    </ligand>
</feature>
<dbReference type="PROSITE" id="PS50902">
    <property type="entry name" value="FLAVODOXIN_LIKE"/>
    <property type="match status" value="1"/>
</dbReference>
<proteinExistence type="predicted"/>
<keyword evidence="9" id="KW-0560">Oxidoreductase</keyword>
<dbReference type="GO" id="GO:0010181">
    <property type="term" value="F:FMN binding"/>
    <property type="evidence" value="ECO:0007669"/>
    <property type="project" value="InterPro"/>
</dbReference>
<protein>
    <recommendedName>
        <fullName evidence="1">assimilatory sulfite reductase (NADPH)</fullName>
        <ecNumber evidence="1">1.8.1.2</ecNumber>
    </recommendedName>
</protein>
<dbReference type="Gene3D" id="1.20.990.10">
    <property type="entry name" value="NADPH-cytochrome p450 Reductase, Chain A, domain 3"/>
    <property type="match status" value="1"/>
</dbReference>
<evidence type="ECO:0000259" key="14">
    <source>
        <dbReference type="PROSITE" id="PS50902"/>
    </source>
</evidence>
<feature type="compositionally biased region" description="Basic residues" evidence="13">
    <location>
        <begin position="206"/>
        <end position="216"/>
    </location>
</feature>
<dbReference type="PIRSF" id="PIRSF000207">
    <property type="entry name" value="SiR-FP_CysJ"/>
    <property type="match status" value="1"/>
</dbReference>
<dbReference type="Pfam" id="PF00258">
    <property type="entry name" value="Flavodoxin_1"/>
    <property type="match status" value="1"/>
</dbReference>
<dbReference type="Gene3D" id="3.40.50.360">
    <property type="match status" value="1"/>
</dbReference>
<name>A0A8J2TVJ7_9MICO</name>
<keyword evidence="17" id="KW-1185">Reference proteome</keyword>
<evidence type="ECO:0000256" key="3">
    <source>
        <dbReference type="ARBA" id="ARBA00022605"/>
    </source>
</evidence>
<dbReference type="Pfam" id="PF00175">
    <property type="entry name" value="NAD_binding_1"/>
    <property type="match status" value="1"/>
</dbReference>
<feature type="region of interest" description="Disordered" evidence="13">
    <location>
        <begin position="194"/>
        <end position="216"/>
    </location>
</feature>
<dbReference type="InterPro" id="IPR008254">
    <property type="entry name" value="Flavodoxin/NO_synth"/>
</dbReference>
<keyword evidence="10" id="KW-0198">Cysteine biosynthesis</keyword>
<evidence type="ECO:0000313" key="16">
    <source>
        <dbReference type="EMBL" id="GGA04723.1"/>
    </source>
</evidence>
<dbReference type="Proteomes" id="UP000616114">
    <property type="component" value="Unassembled WGS sequence"/>
</dbReference>